<dbReference type="AlphaFoldDB" id="A0AAD5LLP5"/>
<sequence>MAGKENNRNLQDGDTLTECKTNGWFLLLFFPPKKQGKISRVKRINTVLSLATHTHAHIYALYGIHKHRQRVTNQNIHYWLLRG</sequence>
<organism evidence="1 2">
    <name type="scientific">Daphnia sinensis</name>
    <dbReference type="NCBI Taxonomy" id="1820382"/>
    <lineage>
        <taxon>Eukaryota</taxon>
        <taxon>Metazoa</taxon>
        <taxon>Ecdysozoa</taxon>
        <taxon>Arthropoda</taxon>
        <taxon>Crustacea</taxon>
        <taxon>Branchiopoda</taxon>
        <taxon>Diplostraca</taxon>
        <taxon>Cladocera</taxon>
        <taxon>Anomopoda</taxon>
        <taxon>Daphniidae</taxon>
        <taxon>Daphnia</taxon>
        <taxon>Daphnia similis group</taxon>
    </lineage>
</organism>
<keyword evidence="2" id="KW-1185">Reference proteome</keyword>
<evidence type="ECO:0000313" key="2">
    <source>
        <dbReference type="Proteomes" id="UP000820818"/>
    </source>
</evidence>
<comment type="caution">
    <text evidence="1">The sequence shown here is derived from an EMBL/GenBank/DDBJ whole genome shotgun (WGS) entry which is preliminary data.</text>
</comment>
<name>A0AAD5LLP5_9CRUS</name>
<accession>A0AAD5LLP5</accession>
<protein>
    <submittedName>
        <fullName evidence="1">Uncharacterized protein</fullName>
    </submittedName>
</protein>
<gene>
    <name evidence="1" type="ORF">GHT06_008104</name>
</gene>
<dbReference type="EMBL" id="WJBH02000001">
    <property type="protein sequence ID" value="KAI9564365.1"/>
    <property type="molecule type" value="Genomic_DNA"/>
</dbReference>
<reference evidence="1 2" key="1">
    <citation type="submission" date="2022-05" db="EMBL/GenBank/DDBJ databases">
        <title>A multi-omics perspective on studying reproductive biology in Daphnia sinensis.</title>
        <authorList>
            <person name="Jia J."/>
        </authorList>
    </citation>
    <scope>NUCLEOTIDE SEQUENCE [LARGE SCALE GENOMIC DNA]</scope>
    <source>
        <strain evidence="1 2">WSL</strain>
    </source>
</reference>
<proteinExistence type="predicted"/>
<dbReference type="Proteomes" id="UP000820818">
    <property type="component" value="Linkage Group LG1"/>
</dbReference>
<evidence type="ECO:0000313" key="1">
    <source>
        <dbReference type="EMBL" id="KAI9564365.1"/>
    </source>
</evidence>